<evidence type="ECO:0000313" key="2">
    <source>
        <dbReference type="EMBL" id="MBT0769772.1"/>
    </source>
</evidence>
<dbReference type="EMBL" id="JAHBAY010000004">
    <property type="protein sequence ID" value="MBT0769772.1"/>
    <property type="molecule type" value="Genomic_DNA"/>
</dbReference>
<proteinExistence type="predicted"/>
<sequence>MRRVLRDIGQIRVRPRRRALIAVPVALGAAVVLAACGSGSATGDGEEAAALTPGPDAADAACTDLLDRLPATVLSLARDTGEQPRGIARWGDPAISLSCGATPTGPTTDECIEVDDVSWVFTESDDSYNFLTYGRDPAVLVRVPSSVERSSATGALADLNDAVAELDTTERRCYDVTDTVPGSSATTATN</sequence>
<evidence type="ECO:0000256" key="1">
    <source>
        <dbReference type="SAM" id="SignalP"/>
    </source>
</evidence>
<dbReference type="RefSeq" id="WP_214156063.1">
    <property type="nucleotide sequence ID" value="NZ_JAHBAY010000004.1"/>
</dbReference>
<evidence type="ECO:0000313" key="3">
    <source>
        <dbReference type="Proteomes" id="UP001197247"/>
    </source>
</evidence>
<feature type="signal peptide" evidence="1">
    <location>
        <begin position="1"/>
        <end position="34"/>
    </location>
</feature>
<gene>
    <name evidence="2" type="ORF">KIH74_12620</name>
</gene>
<dbReference type="Proteomes" id="UP001197247">
    <property type="component" value="Unassembled WGS sequence"/>
</dbReference>
<organism evidence="2 3">
    <name type="scientific">Kineosporia corallincola</name>
    <dbReference type="NCBI Taxonomy" id="2835133"/>
    <lineage>
        <taxon>Bacteria</taxon>
        <taxon>Bacillati</taxon>
        <taxon>Actinomycetota</taxon>
        <taxon>Actinomycetes</taxon>
        <taxon>Kineosporiales</taxon>
        <taxon>Kineosporiaceae</taxon>
        <taxon>Kineosporia</taxon>
    </lineage>
</organism>
<feature type="chain" id="PRO_5047369268" evidence="1">
    <location>
        <begin position="35"/>
        <end position="190"/>
    </location>
</feature>
<name>A0ABS5TFE3_9ACTN</name>
<dbReference type="InterPro" id="IPR021903">
    <property type="entry name" value="DUF3515"/>
</dbReference>
<keyword evidence="1" id="KW-0732">Signal</keyword>
<dbReference type="Pfam" id="PF12028">
    <property type="entry name" value="DUF3515"/>
    <property type="match status" value="1"/>
</dbReference>
<comment type="caution">
    <text evidence="2">The sequence shown here is derived from an EMBL/GenBank/DDBJ whole genome shotgun (WGS) entry which is preliminary data.</text>
</comment>
<reference evidence="2 3" key="1">
    <citation type="submission" date="2021-05" db="EMBL/GenBank/DDBJ databases">
        <title>Kineosporia and Streptomyces sp. nov. two new marine actinobacteria isolated from Coral.</title>
        <authorList>
            <person name="Buangrab K."/>
            <person name="Sutthacheep M."/>
            <person name="Yeemin T."/>
            <person name="Harunari E."/>
            <person name="Igarashi Y."/>
            <person name="Kanchanasin P."/>
            <person name="Tanasupawat S."/>
            <person name="Phongsopitanun W."/>
        </authorList>
    </citation>
    <scope>NUCLEOTIDE SEQUENCE [LARGE SCALE GENOMIC DNA]</scope>
    <source>
        <strain evidence="2 3">J2-2</strain>
    </source>
</reference>
<accession>A0ABS5TFE3</accession>
<protein>
    <submittedName>
        <fullName evidence="2">DUF3515 family protein</fullName>
    </submittedName>
</protein>
<keyword evidence="3" id="KW-1185">Reference proteome</keyword>